<proteinExistence type="predicted"/>
<dbReference type="EMBL" id="CP136864">
    <property type="protein sequence ID" value="WOJ93680.1"/>
    <property type="molecule type" value="Genomic_DNA"/>
</dbReference>
<organism evidence="1 2">
    <name type="scientific">Congregibacter variabilis</name>
    <dbReference type="NCBI Taxonomy" id="3081200"/>
    <lineage>
        <taxon>Bacteria</taxon>
        <taxon>Pseudomonadati</taxon>
        <taxon>Pseudomonadota</taxon>
        <taxon>Gammaproteobacteria</taxon>
        <taxon>Cellvibrionales</taxon>
        <taxon>Halieaceae</taxon>
        <taxon>Congregibacter</taxon>
    </lineage>
</organism>
<protein>
    <submittedName>
        <fullName evidence="1">Uncharacterized protein</fullName>
    </submittedName>
</protein>
<accession>A0ABZ0I3C3</accession>
<dbReference type="Proteomes" id="UP001626537">
    <property type="component" value="Chromosome"/>
</dbReference>
<evidence type="ECO:0000313" key="2">
    <source>
        <dbReference type="Proteomes" id="UP001626537"/>
    </source>
</evidence>
<sequence>MDTITEQYGKVKEVVRHCVFSPDRAAFLTECQANLSDPVVNSNPNIDGHGDHSALFLELTAPHRAKAIELIQAAKV</sequence>
<gene>
    <name evidence="1" type="ORF">R0135_00585</name>
</gene>
<keyword evidence="2" id="KW-1185">Reference proteome</keyword>
<reference evidence="1 2" key="1">
    <citation type="submission" date="2023-10" db="EMBL/GenBank/DDBJ databases">
        <title>Two novel species belonging to the OM43/NOR5 clade.</title>
        <authorList>
            <person name="Park M."/>
        </authorList>
    </citation>
    <scope>NUCLEOTIDE SEQUENCE [LARGE SCALE GENOMIC DNA]</scope>
    <source>
        <strain evidence="1 2">IMCC43200</strain>
    </source>
</reference>
<evidence type="ECO:0000313" key="1">
    <source>
        <dbReference type="EMBL" id="WOJ93680.1"/>
    </source>
</evidence>
<name>A0ABZ0I3C3_9GAMM</name>
<dbReference type="RefSeq" id="WP_407348324.1">
    <property type="nucleotide sequence ID" value="NZ_CP136864.1"/>
</dbReference>